<accession>A0AAX3GZR9</accession>
<proteinExistence type="predicted"/>
<keyword evidence="1" id="KW-1133">Transmembrane helix</keyword>
<dbReference type="EMBL" id="CAADAT010000008">
    <property type="protein sequence ID" value="VFD54148.1"/>
    <property type="molecule type" value="Genomic_DNA"/>
</dbReference>
<keyword evidence="1" id="KW-0812">Transmembrane</keyword>
<reference evidence="2 3" key="1">
    <citation type="submission" date="2019-02" db="EMBL/GenBank/DDBJ databases">
        <authorList>
            <consortium name="Pathogen Informatics"/>
        </authorList>
    </citation>
    <scope>NUCLEOTIDE SEQUENCE [LARGE SCALE GENOMIC DNA]</scope>
    <source>
        <strain evidence="2 3">078GUE027</strain>
    </source>
</reference>
<feature type="transmembrane region" description="Helical" evidence="1">
    <location>
        <begin position="6"/>
        <end position="28"/>
    </location>
</feature>
<dbReference type="RefSeq" id="WP_003417519.1">
    <property type="nucleotide sequence ID" value="NZ_BEHB01000003.1"/>
</dbReference>
<feature type="transmembrane region" description="Helical" evidence="1">
    <location>
        <begin position="35"/>
        <end position="56"/>
    </location>
</feature>
<gene>
    <name evidence="2" type="ORF">SAMEA1710456_01631</name>
</gene>
<evidence type="ECO:0000256" key="1">
    <source>
        <dbReference type="SAM" id="Phobius"/>
    </source>
</evidence>
<comment type="caution">
    <text evidence="2">The sequence shown here is derived from an EMBL/GenBank/DDBJ whole genome shotgun (WGS) entry which is preliminary data.</text>
</comment>
<dbReference type="AlphaFoldDB" id="A0AAX3GZR9"/>
<keyword evidence="1" id="KW-0472">Membrane</keyword>
<evidence type="ECO:0000313" key="2">
    <source>
        <dbReference type="EMBL" id="VFD54148.1"/>
    </source>
</evidence>
<organism evidence="2 3">
    <name type="scientific">Clostridioides difficile</name>
    <name type="common">Peptoclostridium difficile</name>
    <dbReference type="NCBI Taxonomy" id="1496"/>
    <lineage>
        <taxon>Bacteria</taxon>
        <taxon>Bacillati</taxon>
        <taxon>Bacillota</taxon>
        <taxon>Clostridia</taxon>
        <taxon>Peptostreptococcales</taxon>
        <taxon>Peptostreptococcaceae</taxon>
        <taxon>Clostridioides</taxon>
    </lineage>
</organism>
<sequence length="93" mass="10820">MINISSNIGLCIYIFIYFITIFLIPVFFRNNNLSFAKSILFTLVIIIISLISIFYLDGLGKSLYRYCVLLLIVGVDIIITFMKNRINTNKYHK</sequence>
<dbReference type="Proteomes" id="UP000346772">
    <property type="component" value="Unassembled WGS sequence"/>
</dbReference>
<protein>
    <submittedName>
        <fullName evidence="2">Uncharacterized protein</fullName>
    </submittedName>
</protein>
<feature type="transmembrane region" description="Helical" evidence="1">
    <location>
        <begin position="62"/>
        <end position="82"/>
    </location>
</feature>
<name>A0AAX3GZR9_CLODI</name>
<evidence type="ECO:0000313" key="3">
    <source>
        <dbReference type="Proteomes" id="UP000346772"/>
    </source>
</evidence>